<keyword evidence="2" id="KW-0560">Oxidoreductase</keyword>
<proteinExistence type="predicted"/>
<evidence type="ECO:0000313" key="5">
    <source>
        <dbReference type="EMBL" id="MDQ2064843.1"/>
    </source>
</evidence>
<dbReference type="SUPFAM" id="SSF51735">
    <property type="entry name" value="NAD(P)-binding Rossmann-fold domains"/>
    <property type="match status" value="1"/>
</dbReference>
<reference evidence="5 6" key="1">
    <citation type="submission" date="2023-08" db="EMBL/GenBank/DDBJ databases">
        <title>Characterization of two Paracoccaceae strains isolated from Phycosphere and proposal of Xinfangfangia lacusdiani sp. nov.</title>
        <authorList>
            <person name="Deng Y."/>
            <person name="Zhang Y.Q."/>
        </authorList>
    </citation>
    <scope>NUCLEOTIDE SEQUENCE [LARGE SCALE GENOMIC DNA]</scope>
    <source>
        <strain evidence="5 6">CPCC 101601</strain>
    </source>
</reference>
<keyword evidence="3" id="KW-0028">Amino-acid biosynthesis</keyword>
<feature type="domain" description="Shikimate dehydrogenase substrate binding N-terminal" evidence="4">
    <location>
        <begin position="20"/>
        <end position="103"/>
    </location>
</feature>
<evidence type="ECO:0000256" key="3">
    <source>
        <dbReference type="ARBA" id="ARBA00023141"/>
    </source>
</evidence>
<comment type="pathway">
    <text evidence="1">Metabolic intermediate biosynthesis; chorismate biosynthesis; chorismate from D-erythrose 4-phosphate and phosphoenolpyruvate: step 4/7.</text>
</comment>
<dbReference type="CDD" id="cd01065">
    <property type="entry name" value="NAD_bind_Shikimate_DH"/>
    <property type="match status" value="1"/>
</dbReference>
<dbReference type="Pfam" id="PF08501">
    <property type="entry name" value="Shikimate_dh_N"/>
    <property type="match status" value="1"/>
</dbReference>
<evidence type="ECO:0000313" key="6">
    <source>
        <dbReference type="Proteomes" id="UP001239680"/>
    </source>
</evidence>
<evidence type="ECO:0000256" key="2">
    <source>
        <dbReference type="ARBA" id="ARBA00023002"/>
    </source>
</evidence>
<organism evidence="5 6">
    <name type="scientific">Pseudogemmobacter lacusdianii</name>
    <dbReference type="NCBI Taxonomy" id="3069608"/>
    <lineage>
        <taxon>Bacteria</taxon>
        <taxon>Pseudomonadati</taxon>
        <taxon>Pseudomonadota</taxon>
        <taxon>Alphaproteobacteria</taxon>
        <taxon>Rhodobacterales</taxon>
        <taxon>Paracoccaceae</taxon>
        <taxon>Pseudogemmobacter</taxon>
    </lineage>
</organism>
<gene>
    <name evidence="5" type="ORF">Q9295_00520</name>
</gene>
<dbReference type="RefSeq" id="WP_306678339.1">
    <property type="nucleotide sequence ID" value="NZ_JAVDBT010000001.1"/>
</dbReference>
<dbReference type="Gene3D" id="3.40.50.720">
    <property type="entry name" value="NAD(P)-binding Rossmann-like Domain"/>
    <property type="match status" value="1"/>
</dbReference>
<protein>
    <submittedName>
        <fullName evidence="5">Shikimate dehydrogenase</fullName>
    </submittedName>
</protein>
<comment type="caution">
    <text evidence="5">The sequence shown here is derived from an EMBL/GenBank/DDBJ whole genome shotgun (WGS) entry which is preliminary data.</text>
</comment>
<dbReference type="PANTHER" id="PTHR21089">
    <property type="entry name" value="SHIKIMATE DEHYDROGENASE"/>
    <property type="match status" value="1"/>
</dbReference>
<evidence type="ECO:0000256" key="1">
    <source>
        <dbReference type="ARBA" id="ARBA00004871"/>
    </source>
</evidence>
<dbReference type="InterPro" id="IPR036291">
    <property type="entry name" value="NAD(P)-bd_dom_sf"/>
</dbReference>
<accession>A0ABU0VTI1</accession>
<dbReference type="Gene3D" id="3.40.50.10860">
    <property type="entry name" value="Leucine Dehydrogenase, chain A, domain 1"/>
    <property type="match status" value="1"/>
</dbReference>
<dbReference type="PANTHER" id="PTHR21089:SF1">
    <property type="entry name" value="BIFUNCTIONAL 3-DEHYDROQUINATE DEHYDRATASE_SHIKIMATE DEHYDROGENASE, CHLOROPLASTIC"/>
    <property type="match status" value="1"/>
</dbReference>
<dbReference type="InterPro" id="IPR022893">
    <property type="entry name" value="Shikimate_DH_fam"/>
</dbReference>
<dbReference type="EMBL" id="JAVDBT010000001">
    <property type="protein sequence ID" value="MDQ2064843.1"/>
    <property type="molecule type" value="Genomic_DNA"/>
</dbReference>
<sequence length="271" mass="28807">MADPNAALLSVTGETRLYVVIGDPIRQVRSTQLYNRLSAERGHDVVFVPLQFSEADFETSIKGLRSFKNLAGIIATIPHKPKLMPVIDLVLPRATVVGAANSIRIEADGSWTGDIFDGVGYVNGLRSEGIDPAGKSVLLIGAGGAGAACAVELAQAGVAKLRIVELDRKKLEWLLSSLQAAYPGLDVAPGEAAPEGFDIVANATPVGMREEDPFVVDPARLSPNQIISEMIMKPNVTRFLEAAAARGCRTHIGYHALMGQANATMSFFGLE</sequence>
<dbReference type="Proteomes" id="UP001239680">
    <property type="component" value="Unassembled WGS sequence"/>
</dbReference>
<dbReference type="InterPro" id="IPR046346">
    <property type="entry name" value="Aminoacid_DH-like_N_sf"/>
</dbReference>
<name>A0ABU0VTI1_9RHOB</name>
<dbReference type="InterPro" id="IPR013708">
    <property type="entry name" value="Shikimate_DH-bd_N"/>
</dbReference>
<keyword evidence="6" id="KW-1185">Reference proteome</keyword>
<keyword evidence="3" id="KW-0057">Aromatic amino acid biosynthesis</keyword>
<dbReference type="SUPFAM" id="SSF53223">
    <property type="entry name" value="Aminoacid dehydrogenase-like, N-terminal domain"/>
    <property type="match status" value="1"/>
</dbReference>
<evidence type="ECO:0000259" key="4">
    <source>
        <dbReference type="Pfam" id="PF08501"/>
    </source>
</evidence>